<dbReference type="EMBL" id="LLZZ01000126">
    <property type="protein sequence ID" value="KTB02186.1"/>
    <property type="molecule type" value="Genomic_DNA"/>
</dbReference>
<dbReference type="VEuPathDB" id="FungiDB:GVI51_K11803"/>
<dbReference type="PANTHER" id="PTHR43176">
    <property type="entry name" value="3-HYDROXYISOBUTYRYL-COA HYDROLASE-RELATED"/>
    <property type="match status" value="1"/>
</dbReference>
<dbReference type="FunFam" id="3.90.226.10:FF:000080">
    <property type="entry name" value="3-hydroxyisobutyryl-CoA hydrolase, mitochondrial"/>
    <property type="match status" value="1"/>
</dbReference>
<dbReference type="VEuPathDB" id="FungiDB:GWK60_K11737"/>
<evidence type="ECO:0000256" key="1">
    <source>
        <dbReference type="ARBA" id="ARBA00001709"/>
    </source>
</evidence>
<dbReference type="SUPFAM" id="SSF52096">
    <property type="entry name" value="ClpP/crotonase"/>
    <property type="match status" value="1"/>
</dbReference>
<dbReference type="InterPro" id="IPR029045">
    <property type="entry name" value="ClpP/crotonase-like_dom_sf"/>
</dbReference>
<name>A0A0W0EP39_CANGB</name>
<dbReference type="CDD" id="cd06558">
    <property type="entry name" value="crotonase-like"/>
    <property type="match status" value="1"/>
</dbReference>
<protein>
    <recommendedName>
        <fullName evidence="2">3-hydroxyisobutyryl-CoA hydrolase</fullName>
        <ecNumber evidence="2">3.1.2.4</ecNumber>
    </recommendedName>
</protein>
<dbReference type="InterPro" id="IPR032259">
    <property type="entry name" value="HIBYL-CoA-H"/>
</dbReference>
<dbReference type="OMA" id="CIWNGYA"/>
<dbReference type="Gene3D" id="3.90.226.10">
    <property type="entry name" value="2-enoyl-CoA Hydratase, Chain A, domain 1"/>
    <property type="match status" value="1"/>
</dbReference>
<dbReference type="PhylomeDB" id="A0A0W0EP39"/>
<comment type="catalytic activity">
    <reaction evidence="1">
        <text>3-hydroxy-2-methylpropanoyl-CoA + H2O = 3-hydroxy-2-methylpropanoate + CoA + H(+)</text>
        <dbReference type="Rhea" id="RHEA:20888"/>
        <dbReference type="ChEBI" id="CHEBI:11805"/>
        <dbReference type="ChEBI" id="CHEBI:15377"/>
        <dbReference type="ChEBI" id="CHEBI:15378"/>
        <dbReference type="ChEBI" id="CHEBI:57287"/>
        <dbReference type="ChEBI" id="CHEBI:57340"/>
        <dbReference type="EC" id="3.1.2.4"/>
    </reaction>
</comment>
<dbReference type="GO" id="GO:0005763">
    <property type="term" value="C:mitochondrial small ribosomal subunit"/>
    <property type="evidence" value="ECO:0007669"/>
    <property type="project" value="EnsemblFungi"/>
</dbReference>
<gene>
    <name evidence="5" type="ORF">AO440_003754</name>
</gene>
<dbReference type="PANTHER" id="PTHR43176:SF3">
    <property type="entry name" value="3-HYDROXYISOBUTYRYL-COA HYDROLASE, MITOCHONDRIAL"/>
    <property type="match status" value="1"/>
</dbReference>
<evidence type="ECO:0000256" key="2">
    <source>
        <dbReference type="ARBA" id="ARBA00011915"/>
    </source>
</evidence>
<dbReference type="GO" id="GO:0006574">
    <property type="term" value="P:L-valine catabolic process"/>
    <property type="evidence" value="ECO:0007669"/>
    <property type="project" value="TreeGrafter"/>
</dbReference>
<proteinExistence type="predicted"/>
<dbReference type="VEuPathDB" id="FungiDB:B1J91_K11968g"/>
<dbReference type="AlphaFoldDB" id="A0A0W0EP39"/>
<dbReference type="Proteomes" id="UP000054886">
    <property type="component" value="Unassembled WGS sequence"/>
</dbReference>
<evidence type="ECO:0000313" key="6">
    <source>
        <dbReference type="Proteomes" id="UP000054886"/>
    </source>
</evidence>
<dbReference type="VEuPathDB" id="FungiDB:CAGL0K11968g"/>
<organism evidence="5 6">
    <name type="scientific">Candida glabrata</name>
    <name type="common">Yeast</name>
    <name type="synonym">Torulopsis glabrata</name>
    <dbReference type="NCBI Taxonomy" id="5478"/>
    <lineage>
        <taxon>Eukaryota</taxon>
        <taxon>Fungi</taxon>
        <taxon>Dikarya</taxon>
        <taxon>Ascomycota</taxon>
        <taxon>Saccharomycotina</taxon>
        <taxon>Saccharomycetes</taxon>
        <taxon>Saccharomycetales</taxon>
        <taxon>Saccharomycetaceae</taxon>
        <taxon>Nakaseomyces</taxon>
    </lineage>
</organism>
<accession>A0A0W0EP39</accession>
<dbReference type="InterPro" id="IPR045004">
    <property type="entry name" value="ECH_dom"/>
</dbReference>
<comment type="caution">
    <text evidence="5">The sequence shown here is derived from an EMBL/GenBank/DDBJ whole genome shotgun (WGS) entry which is preliminary data.</text>
</comment>
<evidence type="ECO:0000259" key="4">
    <source>
        <dbReference type="Pfam" id="PF16113"/>
    </source>
</evidence>
<dbReference type="Pfam" id="PF16113">
    <property type="entry name" value="ECH_2"/>
    <property type="match status" value="1"/>
</dbReference>
<evidence type="ECO:0000256" key="3">
    <source>
        <dbReference type="ARBA" id="ARBA00022801"/>
    </source>
</evidence>
<feature type="domain" description="Enoyl-CoA hydratase/isomerase" evidence="4">
    <location>
        <begin position="44"/>
        <end position="398"/>
    </location>
</feature>
<keyword evidence="3 5" id="KW-0378">Hydrolase</keyword>
<dbReference type="EC" id="3.1.2.4" evidence="2"/>
<dbReference type="GO" id="GO:0003735">
    <property type="term" value="F:structural constituent of ribosome"/>
    <property type="evidence" value="ECO:0007669"/>
    <property type="project" value="EnsemblFungi"/>
</dbReference>
<dbReference type="GO" id="GO:0003860">
    <property type="term" value="F:3-hydroxyisobutyryl-CoA hydrolase activity"/>
    <property type="evidence" value="ECO:0007669"/>
    <property type="project" value="UniProtKB-EC"/>
</dbReference>
<evidence type="ECO:0000313" key="5">
    <source>
        <dbReference type="EMBL" id="KTB02186.1"/>
    </source>
</evidence>
<reference evidence="5 6" key="1">
    <citation type="submission" date="2015-10" db="EMBL/GenBank/DDBJ databases">
        <title>Draft genomes sequences of Candida glabrata isolates 1A, 1B, 2A, 2B, 3A and 3B.</title>
        <authorList>
            <person name="Haavelsrud O.E."/>
            <person name="Gaustad P."/>
        </authorList>
    </citation>
    <scope>NUCLEOTIDE SEQUENCE [LARGE SCALE GENOMIC DNA]</scope>
    <source>
        <strain evidence="5">910700640</strain>
    </source>
</reference>
<sequence>MLRAPAAGFPRLIQKTSYRAFSSTLAKMSESETPVLFSVQETARIVTLNRPKKLNALNEEMCSSIFNTLTEYSKSDAANLILIKSNNSPRSLCAGGDVASVAQSNLDKNFESSINCFKSEYSLNFQLATYQKPVVVFMDGITMGGGVGLSIHTPFRIATENTKWAMPETDIGFFPDVGTTFALPRLITLANKNAQMALYLCLTGDVISGEDAYLLGLASHYIPHSNLEKLQTRLGELRPALDIKFFSDEFFDSVNLAIEEFTTPLPTNHKFKFSKDQLEVIEKCFDISSGESINAIFSKLEAFEGTPEMMQFARDTKKKLESKSMTSMQVGIRLMQENSRDDIESALKRDLTTAVNMCVNDSGIAEFSAATKHKLLDKQKVPYPWKQRTELTPQQVTSLIAPKPSLPVSLIRNNSNVTWSQYPHSLKYQLPRDYEIEQQVEKLIKRGPIKKNDVVKYFTDFNPQTKAKLGVEQYCDLLFDWKLSFDHASGLRWKK</sequence>